<dbReference type="CDD" id="cd00995">
    <property type="entry name" value="PBP2_NikA_DppA_OppA_like"/>
    <property type="match status" value="1"/>
</dbReference>
<dbReference type="RefSeq" id="WP_253854381.1">
    <property type="nucleotide sequence ID" value="NZ_BAAALM010000002.1"/>
</dbReference>
<gene>
    <name evidence="9" type="ORF">GCM10009675_03960</name>
</gene>
<feature type="domain" description="Solute-binding protein family 5" evidence="8">
    <location>
        <begin position="85"/>
        <end position="459"/>
    </location>
</feature>
<comment type="subcellular location">
    <subcellularLocation>
        <location evidence="1">Cell envelope</location>
    </subcellularLocation>
</comment>
<dbReference type="EMBL" id="BAAALM010000002">
    <property type="protein sequence ID" value="GAA1192652.1"/>
    <property type="molecule type" value="Genomic_DNA"/>
</dbReference>
<dbReference type="InterPro" id="IPR030678">
    <property type="entry name" value="Peptide/Ni-bd"/>
</dbReference>
<dbReference type="PIRSF" id="PIRSF002741">
    <property type="entry name" value="MppA"/>
    <property type="match status" value="1"/>
</dbReference>
<reference evidence="10" key="1">
    <citation type="journal article" date="2019" name="Int. J. Syst. Evol. Microbiol.">
        <title>The Global Catalogue of Microorganisms (GCM) 10K type strain sequencing project: providing services to taxonomists for standard genome sequencing and annotation.</title>
        <authorList>
            <consortium name="The Broad Institute Genomics Platform"/>
            <consortium name="The Broad Institute Genome Sequencing Center for Infectious Disease"/>
            <person name="Wu L."/>
            <person name="Ma J."/>
        </authorList>
    </citation>
    <scope>NUCLEOTIDE SEQUENCE [LARGE SCALE GENOMIC DNA]</scope>
    <source>
        <strain evidence="10">JCM 13022</strain>
    </source>
</reference>
<dbReference type="InterPro" id="IPR000914">
    <property type="entry name" value="SBP_5_dom"/>
</dbReference>
<keyword evidence="6" id="KW-0472">Membrane</keyword>
<accession>A0ABP4FQX2</accession>
<dbReference type="Pfam" id="PF00496">
    <property type="entry name" value="SBP_bac_5"/>
    <property type="match status" value="1"/>
</dbReference>
<evidence type="ECO:0000256" key="5">
    <source>
        <dbReference type="SAM" id="MobiDB-lite"/>
    </source>
</evidence>
<keyword evidence="6" id="KW-0812">Transmembrane</keyword>
<evidence type="ECO:0000256" key="7">
    <source>
        <dbReference type="SAM" id="SignalP"/>
    </source>
</evidence>
<evidence type="ECO:0000256" key="2">
    <source>
        <dbReference type="ARBA" id="ARBA00005695"/>
    </source>
</evidence>
<comment type="caution">
    <text evidence="9">The sequence shown here is derived from an EMBL/GenBank/DDBJ whole genome shotgun (WGS) entry which is preliminary data.</text>
</comment>
<evidence type="ECO:0000259" key="8">
    <source>
        <dbReference type="Pfam" id="PF00496"/>
    </source>
</evidence>
<evidence type="ECO:0000313" key="10">
    <source>
        <dbReference type="Proteomes" id="UP001500467"/>
    </source>
</evidence>
<dbReference type="InterPro" id="IPR039424">
    <property type="entry name" value="SBP_5"/>
</dbReference>
<dbReference type="Gene3D" id="3.40.190.10">
    <property type="entry name" value="Periplasmic binding protein-like II"/>
    <property type="match status" value="1"/>
</dbReference>
<dbReference type="Proteomes" id="UP001500467">
    <property type="component" value="Unassembled WGS sequence"/>
</dbReference>
<evidence type="ECO:0000313" key="9">
    <source>
        <dbReference type="EMBL" id="GAA1192652.1"/>
    </source>
</evidence>
<proteinExistence type="inferred from homology"/>
<sequence length="605" mass="65803">MRTARSRRGRAVSAAALTPLLVAGPFTPAAGAQETGDDERSVLRVALVQEIDHLNPFTASFASSTMIGRMTWEFMTPPSAEDATPSPGVASEWESSEDGLTWTYTVNPDVTWSDGEDVTSEDVKFTLEKIMNDPVAAEANGSYVENFEKVTTPDEDTVEVRTSEPQASMTALDIPIVPEHVWSDVEDFAAPKTDTLEYVGVGSGPFVISEYQPNRFVKLEANDRFWRSDVAVDELQFIRFENADAAVSALQSGEVDFVNRLTPAQFETLEGSDGITTNSANGRRFSELMINPGAETRGGESIGNGHPALRKQQVRQAIAYAIDPKTLVDRVLGGYGQLPGGLVPPIYDKFHYEPSEEDKYTHDPGRANRMLDEAGYEKGPDGIRRDDDGRPLELRLTGRSSEDFDVRAADFIAGWLGDVGIRVTKNLVSDNQVDEQTTAANYDLALSGWGTNPDPDYILAKQTCDALPTSDGNGTSSAFYCDPAYDELYRRQLAEMDTDKRAEAVTQAQEMYYKAAPSVVIAYEQALEAYRSDRWDGFPRQPKGEGVIMEQTGYWGFAGARPVGGGEGGGMPTGAWVAIGAVALVVLAGGGTMLARRKGSADDRE</sequence>
<keyword evidence="3" id="KW-0813">Transport</keyword>
<evidence type="ECO:0000256" key="6">
    <source>
        <dbReference type="SAM" id="Phobius"/>
    </source>
</evidence>
<keyword evidence="6" id="KW-1133">Transmembrane helix</keyword>
<name>A0ABP4FQX2_9PSEU</name>
<comment type="similarity">
    <text evidence="2">Belongs to the bacterial solute-binding protein 5 family.</text>
</comment>
<dbReference type="PANTHER" id="PTHR30290:SF10">
    <property type="entry name" value="PERIPLASMIC OLIGOPEPTIDE-BINDING PROTEIN-RELATED"/>
    <property type="match status" value="1"/>
</dbReference>
<protein>
    <submittedName>
        <fullName evidence="9">ABC transporter substrate-binding protein</fullName>
    </submittedName>
</protein>
<evidence type="ECO:0000256" key="3">
    <source>
        <dbReference type="ARBA" id="ARBA00022448"/>
    </source>
</evidence>
<organism evidence="9 10">
    <name type="scientific">Prauserella alba</name>
    <dbReference type="NCBI Taxonomy" id="176898"/>
    <lineage>
        <taxon>Bacteria</taxon>
        <taxon>Bacillati</taxon>
        <taxon>Actinomycetota</taxon>
        <taxon>Actinomycetes</taxon>
        <taxon>Pseudonocardiales</taxon>
        <taxon>Pseudonocardiaceae</taxon>
        <taxon>Prauserella</taxon>
    </lineage>
</organism>
<feature type="chain" id="PRO_5046534413" evidence="7">
    <location>
        <begin position="33"/>
        <end position="605"/>
    </location>
</feature>
<evidence type="ECO:0000256" key="4">
    <source>
        <dbReference type="ARBA" id="ARBA00022729"/>
    </source>
</evidence>
<dbReference type="PANTHER" id="PTHR30290">
    <property type="entry name" value="PERIPLASMIC BINDING COMPONENT OF ABC TRANSPORTER"/>
    <property type="match status" value="1"/>
</dbReference>
<keyword evidence="4 7" id="KW-0732">Signal</keyword>
<feature type="region of interest" description="Disordered" evidence="5">
    <location>
        <begin position="78"/>
        <end position="97"/>
    </location>
</feature>
<evidence type="ECO:0000256" key="1">
    <source>
        <dbReference type="ARBA" id="ARBA00004196"/>
    </source>
</evidence>
<feature type="transmembrane region" description="Helical" evidence="6">
    <location>
        <begin position="575"/>
        <end position="595"/>
    </location>
</feature>
<dbReference type="SUPFAM" id="SSF53850">
    <property type="entry name" value="Periplasmic binding protein-like II"/>
    <property type="match status" value="1"/>
</dbReference>
<feature type="signal peptide" evidence="7">
    <location>
        <begin position="1"/>
        <end position="32"/>
    </location>
</feature>
<keyword evidence="10" id="KW-1185">Reference proteome</keyword>
<dbReference type="Gene3D" id="3.10.105.10">
    <property type="entry name" value="Dipeptide-binding Protein, Domain 3"/>
    <property type="match status" value="1"/>
</dbReference>